<protein>
    <submittedName>
        <fullName evidence="2">Uncharacterized protein</fullName>
    </submittedName>
</protein>
<name>A0A1X7V9H9_AMPQE</name>
<reference evidence="2" key="1">
    <citation type="submission" date="2017-05" db="UniProtKB">
        <authorList>
            <consortium name="EnsemblMetazoa"/>
        </authorList>
    </citation>
    <scope>IDENTIFICATION</scope>
</reference>
<evidence type="ECO:0000256" key="1">
    <source>
        <dbReference type="SAM" id="MobiDB-lite"/>
    </source>
</evidence>
<evidence type="ECO:0000313" key="2">
    <source>
        <dbReference type="EnsemblMetazoa" id="Aqu2.1.36965_001"/>
    </source>
</evidence>
<organism evidence="2">
    <name type="scientific">Amphimedon queenslandica</name>
    <name type="common">Sponge</name>
    <dbReference type="NCBI Taxonomy" id="400682"/>
    <lineage>
        <taxon>Eukaryota</taxon>
        <taxon>Metazoa</taxon>
        <taxon>Porifera</taxon>
        <taxon>Demospongiae</taxon>
        <taxon>Heteroscleromorpha</taxon>
        <taxon>Haplosclerida</taxon>
        <taxon>Niphatidae</taxon>
        <taxon>Amphimedon</taxon>
    </lineage>
</organism>
<dbReference type="AlphaFoldDB" id="A0A1X7V9H9"/>
<feature type="region of interest" description="Disordered" evidence="1">
    <location>
        <begin position="1"/>
        <end position="21"/>
    </location>
</feature>
<dbReference type="Pfam" id="PF14223">
    <property type="entry name" value="Retrotran_gag_2"/>
    <property type="match status" value="1"/>
</dbReference>
<proteinExistence type="predicted"/>
<dbReference type="InParanoid" id="A0A1X7V9H9"/>
<sequence length="97" mass="10918">MMSLMKDGARISTGEERTVREGQDAYSKYAAHRDKAVLTIVLSADASLLYLVSDPTNAAVVWDMLSTQFLRKTKKLALRRRLHSLKLKGVFLNMSKC</sequence>
<feature type="compositionally biased region" description="Basic and acidic residues" evidence="1">
    <location>
        <begin position="7"/>
        <end position="21"/>
    </location>
</feature>
<dbReference type="EnsemblMetazoa" id="Aqu2.1.36965_001">
    <property type="protein sequence ID" value="Aqu2.1.36965_001"/>
    <property type="gene ID" value="Aqu2.1.36965"/>
</dbReference>
<accession>A0A1X7V9H9</accession>